<dbReference type="EC" id="5.1.3.11" evidence="4"/>
<sequence>MEQVSVQAISPTLQAYKTEMTLELQNILSYWMQYTPDKVNGGYYGKIDHENMVYADAPKGSVLHARILWAFSSAYNLEPHAGYLQHAERAYQYLVEKFIDPINGGVYWTVDHQGQPLDTKKQVYANAFVIYALSEYHMASGNTDAKELATKLYHLLVQKSYDQQQTGYLEAFTCKWQPIADLRLSAKDANEKKTMNTHLHVLEAYANLYKIWPDAGLKQQITTLLYNFLDHIIDLETGHLILFFDEEWNRRSDIISYGHDIEAAWLLLEAAEIIDDKNLIRQLKLVAVKMADAVLEGLDEDFGLWYEYEPGNDHLIREKHWWVQAEAMMGFFNAWQITNDEHYLRLSVNNWGFVKQHILDKVRGEWVWGITANGSLMPGEDKAGIWKCPYHNSRACIEIIKRIV</sequence>
<reference evidence="5" key="1">
    <citation type="journal article" date="2014" name="Int. J. Syst. Evol. Microbiol.">
        <title>Complete genome sequence of Corynebacterium casei LMG S-19264T (=DSM 44701T), isolated from a smear-ripened cheese.</title>
        <authorList>
            <consortium name="US DOE Joint Genome Institute (JGI-PGF)"/>
            <person name="Walter F."/>
            <person name="Albersmeier A."/>
            <person name="Kalinowski J."/>
            <person name="Ruckert C."/>
        </authorList>
    </citation>
    <scope>NUCLEOTIDE SEQUENCE</scope>
    <source>
        <strain evidence="5">CCM 8711</strain>
    </source>
</reference>
<dbReference type="GO" id="GO:0005975">
    <property type="term" value="P:carbohydrate metabolic process"/>
    <property type="evidence" value="ECO:0007669"/>
    <property type="project" value="InterPro"/>
</dbReference>
<accession>A0A917J5P4</accession>
<organism evidence="5 6">
    <name type="scientific">Mucilaginibacter galii</name>
    <dbReference type="NCBI Taxonomy" id="2005073"/>
    <lineage>
        <taxon>Bacteria</taxon>
        <taxon>Pseudomonadati</taxon>
        <taxon>Bacteroidota</taxon>
        <taxon>Sphingobacteriia</taxon>
        <taxon>Sphingobacteriales</taxon>
        <taxon>Sphingobacteriaceae</taxon>
        <taxon>Mucilaginibacter</taxon>
    </lineage>
</organism>
<comment type="similarity">
    <text evidence="2">Belongs to the N-acylglucosamine 2-epimerase family.</text>
</comment>
<comment type="catalytic activity">
    <reaction evidence="1 4">
        <text>D-cellobiose = beta-D-glucosyl-(1-&gt;4)-D-mannopyranose</text>
        <dbReference type="Rhea" id="RHEA:23384"/>
        <dbReference type="ChEBI" id="CHEBI:17057"/>
        <dbReference type="ChEBI" id="CHEBI:47931"/>
        <dbReference type="EC" id="5.1.3.11"/>
    </reaction>
</comment>
<dbReference type="GO" id="GO:0047736">
    <property type="term" value="F:cellobiose epimerase activity"/>
    <property type="evidence" value="ECO:0007669"/>
    <property type="project" value="UniProtKB-UniRule"/>
</dbReference>
<evidence type="ECO:0000313" key="5">
    <source>
        <dbReference type="EMBL" id="GGI48991.1"/>
    </source>
</evidence>
<dbReference type="Proteomes" id="UP000662074">
    <property type="component" value="Unassembled WGS sequence"/>
</dbReference>
<evidence type="ECO:0000256" key="1">
    <source>
        <dbReference type="ARBA" id="ARBA00001470"/>
    </source>
</evidence>
<dbReference type="EMBL" id="BMDO01000001">
    <property type="protein sequence ID" value="GGI48991.1"/>
    <property type="molecule type" value="Genomic_DNA"/>
</dbReference>
<dbReference type="RefSeq" id="WP_188412958.1">
    <property type="nucleotide sequence ID" value="NZ_BMDO01000001.1"/>
</dbReference>
<proteinExistence type="inferred from homology"/>
<evidence type="ECO:0000256" key="4">
    <source>
        <dbReference type="HAMAP-Rule" id="MF_00929"/>
    </source>
</evidence>
<reference evidence="5" key="2">
    <citation type="submission" date="2020-09" db="EMBL/GenBank/DDBJ databases">
        <authorList>
            <person name="Sun Q."/>
            <person name="Sedlacek I."/>
        </authorList>
    </citation>
    <scope>NUCLEOTIDE SEQUENCE</scope>
    <source>
        <strain evidence="5">CCM 8711</strain>
    </source>
</reference>
<comment type="similarity">
    <text evidence="4">Belongs to the cellobiose 2-epimerase family.</text>
</comment>
<dbReference type="AlphaFoldDB" id="A0A917J5P4"/>
<dbReference type="SUPFAM" id="SSF48208">
    <property type="entry name" value="Six-hairpin glycosidases"/>
    <property type="match status" value="1"/>
</dbReference>
<dbReference type="InterPro" id="IPR012341">
    <property type="entry name" value="6hp_glycosidase-like_sf"/>
</dbReference>
<keyword evidence="3 4" id="KW-0413">Isomerase</keyword>
<dbReference type="Pfam" id="PF07221">
    <property type="entry name" value="GlcNAc_2-epim"/>
    <property type="match status" value="1"/>
</dbReference>
<gene>
    <name evidence="5" type="ORF">GCM10011425_02030</name>
</gene>
<comment type="caution">
    <text evidence="5">The sequence shown here is derived from an EMBL/GenBank/DDBJ whole genome shotgun (WGS) entry which is preliminary data.</text>
</comment>
<dbReference type="Gene3D" id="1.50.10.10">
    <property type="match status" value="1"/>
</dbReference>
<dbReference type="InterPro" id="IPR010819">
    <property type="entry name" value="AGE/CE"/>
</dbReference>
<dbReference type="InterPro" id="IPR008928">
    <property type="entry name" value="6-hairpin_glycosidase_sf"/>
</dbReference>
<name>A0A917J5P4_9SPHI</name>
<protein>
    <recommendedName>
        <fullName evidence="4">Cellobiose 2-epimerase</fullName>
        <shortName evidence="4">CE</shortName>
        <ecNumber evidence="4">5.1.3.11</ecNumber>
    </recommendedName>
</protein>
<evidence type="ECO:0000256" key="2">
    <source>
        <dbReference type="ARBA" id="ARBA00008558"/>
    </source>
</evidence>
<comment type="function">
    <text evidence="4">Catalyzes the reversible epimerization of cellobiose to 4-O-beta-D-glucopyranosyl-D-mannose (Glc-Man).</text>
</comment>
<keyword evidence="6" id="KW-1185">Reference proteome</keyword>
<evidence type="ECO:0000313" key="6">
    <source>
        <dbReference type="Proteomes" id="UP000662074"/>
    </source>
</evidence>
<dbReference type="PANTHER" id="PTHR15108">
    <property type="entry name" value="N-ACYLGLUCOSAMINE-2-EPIMERASE"/>
    <property type="match status" value="1"/>
</dbReference>
<evidence type="ECO:0000256" key="3">
    <source>
        <dbReference type="ARBA" id="ARBA00023235"/>
    </source>
</evidence>
<dbReference type="HAMAP" id="MF_00929">
    <property type="entry name" value="Cellobiose_2_epim"/>
    <property type="match status" value="1"/>
</dbReference>
<dbReference type="InterPro" id="IPR028584">
    <property type="entry name" value="Cellobiose_2_epim"/>
</dbReference>